<evidence type="ECO:0000259" key="7">
    <source>
        <dbReference type="Pfam" id="PF02558"/>
    </source>
</evidence>
<dbReference type="GO" id="GO:0008677">
    <property type="term" value="F:2-dehydropantoate 2-reductase activity"/>
    <property type="evidence" value="ECO:0007669"/>
    <property type="project" value="UniProtKB-EC"/>
</dbReference>
<evidence type="ECO:0000256" key="6">
    <source>
        <dbReference type="RuleBase" id="RU362068"/>
    </source>
</evidence>
<comment type="function">
    <text evidence="6">Catalyzes the NADPH-dependent reduction of ketopantoate into pantoic acid.</text>
</comment>
<comment type="caution">
    <text evidence="9">The sequence shown here is derived from an EMBL/GenBank/DDBJ whole genome shotgun (WGS) entry which is preliminary data.</text>
</comment>
<dbReference type="GO" id="GO:0050661">
    <property type="term" value="F:NADP binding"/>
    <property type="evidence" value="ECO:0007669"/>
    <property type="project" value="TreeGrafter"/>
</dbReference>
<dbReference type="InterPro" id="IPR013328">
    <property type="entry name" value="6PGD_dom2"/>
</dbReference>
<dbReference type="Gene3D" id="3.40.50.720">
    <property type="entry name" value="NAD(P)-binding Rossmann-like Domain"/>
    <property type="match status" value="1"/>
</dbReference>
<dbReference type="EMBL" id="JAEPRB010000095">
    <property type="protein sequence ID" value="KAG2221965.1"/>
    <property type="molecule type" value="Genomic_DNA"/>
</dbReference>
<proteinExistence type="inferred from homology"/>
<dbReference type="InterPro" id="IPR013752">
    <property type="entry name" value="KPA_reductase"/>
</dbReference>
<organism evidence="9 10">
    <name type="scientific">Circinella minor</name>
    <dbReference type="NCBI Taxonomy" id="1195481"/>
    <lineage>
        <taxon>Eukaryota</taxon>
        <taxon>Fungi</taxon>
        <taxon>Fungi incertae sedis</taxon>
        <taxon>Mucoromycota</taxon>
        <taxon>Mucoromycotina</taxon>
        <taxon>Mucoromycetes</taxon>
        <taxon>Mucorales</taxon>
        <taxon>Lichtheimiaceae</taxon>
        <taxon>Circinella</taxon>
    </lineage>
</organism>
<dbReference type="InterPro" id="IPR013332">
    <property type="entry name" value="KPR_N"/>
</dbReference>
<dbReference type="SUPFAM" id="SSF51735">
    <property type="entry name" value="NAD(P)-binding Rossmann-fold domains"/>
    <property type="match status" value="1"/>
</dbReference>
<evidence type="ECO:0000313" key="9">
    <source>
        <dbReference type="EMBL" id="KAG2221965.1"/>
    </source>
</evidence>
<dbReference type="InterPro" id="IPR050838">
    <property type="entry name" value="Ketopantoate_reductase"/>
</dbReference>
<dbReference type="InterPro" id="IPR008927">
    <property type="entry name" value="6-PGluconate_DH-like_C_sf"/>
</dbReference>
<sequence>MRFYILGTGSAGCNTAFHLRSHHEVTLILRSQRALQDFHKRKNEITYQRANQTNSIKIGGFDTMVASHQILSNNLKNTMDVVIVTTKAQHVTEAVASIKPYLTRFSTLILLQNGMGVVKELIDSLWPGPEEQKNLPAIIRGVNNHATIRTKPFSVQHITGWDNPNYGYFLAAVPFIGTRSLFHDERQYYEQTNAVIQTFSDIPDLNTKKVDWQDLYERMMRKLVVNCSLNALSGILESTNGPMIENPYVVQLIRSICKECAEVLIEINTTTEDLYKVVEHTAYTASTSKTSTFQDILAKRLTEMEYINGYIVRLAKERNIPAPTNQLLLNLLHAKEHHIQAS</sequence>
<dbReference type="GO" id="GO:0015940">
    <property type="term" value="P:pantothenate biosynthetic process"/>
    <property type="evidence" value="ECO:0007669"/>
    <property type="project" value="InterPro"/>
</dbReference>
<dbReference type="InterPro" id="IPR036291">
    <property type="entry name" value="NAD(P)-bd_dom_sf"/>
</dbReference>
<name>A0A8H7S3F6_9FUNG</name>
<keyword evidence="4 6" id="KW-0560">Oxidoreductase</keyword>
<dbReference type="InterPro" id="IPR003710">
    <property type="entry name" value="ApbA"/>
</dbReference>
<evidence type="ECO:0000259" key="8">
    <source>
        <dbReference type="Pfam" id="PF08546"/>
    </source>
</evidence>
<dbReference type="OrthoDB" id="73846at2759"/>
<comment type="similarity">
    <text evidence="1 6">Belongs to the ketopantoate reductase family.</text>
</comment>
<feature type="domain" description="Ketopantoate reductase C-terminal" evidence="8">
    <location>
        <begin position="215"/>
        <end position="336"/>
    </location>
</feature>
<dbReference type="PANTHER" id="PTHR43765:SF2">
    <property type="entry name" value="2-DEHYDROPANTOATE 2-REDUCTASE"/>
    <property type="match status" value="1"/>
</dbReference>
<dbReference type="Pfam" id="PF08546">
    <property type="entry name" value="ApbA_C"/>
    <property type="match status" value="1"/>
</dbReference>
<dbReference type="Gene3D" id="1.10.1040.10">
    <property type="entry name" value="N-(1-d-carboxylethyl)-l-norvaline Dehydrogenase, domain 2"/>
    <property type="match status" value="1"/>
</dbReference>
<evidence type="ECO:0000313" key="10">
    <source>
        <dbReference type="Proteomes" id="UP000646827"/>
    </source>
</evidence>
<evidence type="ECO:0000256" key="2">
    <source>
        <dbReference type="ARBA" id="ARBA00013014"/>
    </source>
</evidence>
<dbReference type="AlphaFoldDB" id="A0A8H7S3F6"/>
<reference evidence="9 10" key="1">
    <citation type="submission" date="2020-12" db="EMBL/GenBank/DDBJ databases">
        <title>Metabolic potential, ecology and presence of endohyphal bacteria is reflected in genomic diversity of Mucoromycotina.</title>
        <authorList>
            <person name="Muszewska A."/>
            <person name="Okrasinska A."/>
            <person name="Steczkiewicz K."/>
            <person name="Drgas O."/>
            <person name="Orlowska M."/>
            <person name="Perlinska-Lenart U."/>
            <person name="Aleksandrzak-Piekarczyk T."/>
            <person name="Szatraj K."/>
            <person name="Zielenkiewicz U."/>
            <person name="Pilsyk S."/>
            <person name="Malc E."/>
            <person name="Mieczkowski P."/>
            <person name="Kruszewska J.S."/>
            <person name="Biernat P."/>
            <person name="Pawlowska J."/>
        </authorList>
    </citation>
    <scope>NUCLEOTIDE SEQUENCE [LARGE SCALE GENOMIC DNA]</scope>
    <source>
        <strain evidence="9 10">CBS 142.35</strain>
    </source>
</reference>
<keyword evidence="10" id="KW-1185">Reference proteome</keyword>
<dbReference type="GO" id="GO:0005739">
    <property type="term" value="C:mitochondrion"/>
    <property type="evidence" value="ECO:0007669"/>
    <property type="project" value="TreeGrafter"/>
</dbReference>
<dbReference type="EC" id="1.1.1.169" evidence="2 6"/>
<evidence type="ECO:0000256" key="3">
    <source>
        <dbReference type="ARBA" id="ARBA00022857"/>
    </source>
</evidence>
<accession>A0A8H7S3F6</accession>
<gene>
    <name evidence="9" type="ORF">INT45_010489</name>
</gene>
<keyword evidence="3 6" id="KW-0521">NADP</keyword>
<dbReference type="Proteomes" id="UP000646827">
    <property type="component" value="Unassembled WGS sequence"/>
</dbReference>
<evidence type="ECO:0000256" key="5">
    <source>
        <dbReference type="ARBA" id="ARBA00032024"/>
    </source>
</evidence>
<dbReference type="Pfam" id="PF02558">
    <property type="entry name" value="ApbA"/>
    <property type="match status" value="1"/>
</dbReference>
<evidence type="ECO:0000256" key="1">
    <source>
        <dbReference type="ARBA" id="ARBA00007870"/>
    </source>
</evidence>
<feature type="domain" description="Ketopantoate reductase N-terminal" evidence="7">
    <location>
        <begin position="4"/>
        <end position="163"/>
    </location>
</feature>
<protein>
    <recommendedName>
        <fullName evidence="2 6">2-dehydropantoate 2-reductase</fullName>
        <ecNumber evidence="2 6">1.1.1.169</ecNumber>
    </recommendedName>
    <alternativeName>
        <fullName evidence="5 6">Ketopantoate reductase</fullName>
    </alternativeName>
</protein>
<dbReference type="SUPFAM" id="SSF48179">
    <property type="entry name" value="6-phosphogluconate dehydrogenase C-terminal domain-like"/>
    <property type="match status" value="1"/>
</dbReference>
<dbReference type="NCBIfam" id="TIGR00745">
    <property type="entry name" value="apbA_panE"/>
    <property type="match status" value="1"/>
</dbReference>
<dbReference type="PANTHER" id="PTHR43765">
    <property type="entry name" value="2-DEHYDROPANTOATE 2-REDUCTASE-RELATED"/>
    <property type="match status" value="1"/>
</dbReference>
<evidence type="ECO:0000256" key="4">
    <source>
        <dbReference type="ARBA" id="ARBA00023002"/>
    </source>
</evidence>
<comment type="catalytic activity">
    <reaction evidence="6">
        <text>(R)-pantoate + NADP(+) = 2-dehydropantoate + NADPH + H(+)</text>
        <dbReference type="Rhea" id="RHEA:16233"/>
        <dbReference type="ChEBI" id="CHEBI:11561"/>
        <dbReference type="ChEBI" id="CHEBI:15378"/>
        <dbReference type="ChEBI" id="CHEBI:15980"/>
        <dbReference type="ChEBI" id="CHEBI:57783"/>
        <dbReference type="ChEBI" id="CHEBI:58349"/>
        <dbReference type="EC" id="1.1.1.169"/>
    </reaction>
</comment>